<dbReference type="EMBL" id="JBBXJM010000007">
    <property type="protein sequence ID" value="KAL1405008.1"/>
    <property type="molecule type" value="Genomic_DNA"/>
</dbReference>
<evidence type="ECO:0000256" key="5">
    <source>
        <dbReference type="ARBA" id="ARBA00022801"/>
    </source>
</evidence>
<comment type="function">
    <text evidence="1">Alpha-L-fucosidase is responsible for hydrolyzing the alpha-1,6-linked fucose joined to the reducing-end N-acetylglucosamine of the carbohydrate moieties of glycoproteins.</text>
</comment>
<keyword evidence="4 7" id="KW-0732">Signal</keyword>
<evidence type="ECO:0000256" key="3">
    <source>
        <dbReference type="ARBA" id="ARBA00012662"/>
    </source>
</evidence>
<keyword evidence="10" id="KW-1185">Reference proteome</keyword>
<dbReference type="Pfam" id="PF01120">
    <property type="entry name" value="Alpha_L_fucos"/>
    <property type="match status" value="1"/>
</dbReference>
<dbReference type="Proteomes" id="UP001565368">
    <property type="component" value="Unassembled WGS sequence"/>
</dbReference>
<dbReference type="InterPro" id="IPR000933">
    <property type="entry name" value="Glyco_hydro_29"/>
</dbReference>
<sequence>MKTALLALALALAAAVGAEQAAFSAPLGPSVPVDLGPYLNNKGTSRSGLKEGVGIRNGSSFPSSFLPVGEWRDAGVLFTFPDWDAVEHDNIRVDAQEVAVGPVEISAVHLIGTGEDPGGFLFQETKDVLGLRFEDGSTGEVSFEVKNFWIHHWNNKSPLAAPYHFLNDSTRNYNATNLYHIPIGLPPSAAGKRVSALILPPKRDANTLRVFALSYIPVVEGARLEDRVRAASVKATRRWGHVHGKKAQVVEVRLANPLSAARRGDPAAWVDAPIDVRLAGDGFVTVGPGRVARLMPGDAVTVEVLIRPTGAASAFDGAEVRLNASGREWSVPVRVEGSGIVHDFAEWTEETADIEQHSSPSWFNGAKFGIFIHWGLYSVPAWADGGKYAEWYDFWLHDEDGNGTTHKHHREVWGEEFVYDDFIPLFTAARFNASAWVELFADAGAKYFVFTTKHHDGYALFDTGATSDRNSLLLGPKRDFLRELMDAAKEEQPHLKRGTYFSMPEWYNPLYAPHGRVSFPGGLAHNPYTGEQEAYTGFVDTGDFIEGIQVPQMRILAQEYATDLIWCDIGLANHSSSFVAEWYAQSAREDRPVAIDNRCGIAGDFVTPEMTKFDTVQPDKWESCASVDPHSFGYNRATRDDEYRNATDIVHYLIDITAKGGNFLLNVGPDAEGVIVDAIQRPLREAGAWLKLNGRAIYDTYPFPLAPEHEDDDAHVFVTRNDGALYLISVRDLGERLAVPVPLPLLPCDKAVLVTPGGDVPVAWGYEGDVLTVDLSGIEEAHRTGAIAYVVEWTYGDCAARVHDEL</sequence>
<dbReference type="SMART" id="SM00812">
    <property type="entry name" value="Alpha_L_fucos"/>
    <property type="match status" value="1"/>
</dbReference>
<reference evidence="9 10" key="1">
    <citation type="submission" date="2023-08" db="EMBL/GenBank/DDBJ databases">
        <title>Annotated Genome Sequence of Vanrija albida AlHP1.</title>
        <authorList>
            <person name="Herzog R."/>
        </authorList>
    </citation>
    <scope>NUCLEOTIDE SEQUENCE [LARGE SCALE GENOMIC DNA]</scope>
    <source>
        <strain evidence="9 10">AlHP1</strain>
    </source>
</reference>
<proteinExistence type="inferred from homology"/>
<keyword evidence="6" id="KW-0326">Glycosidase</keyword>
<dbReference type="Gene3D" id="3.20.20.80">
    <property type="entry name" value="Glycosidases"/>
    <property type="match status" value="1"/>
</dbReference>
<accession>A0ABR3PRC4</accession>
<dbReference type="GeneID" id="95989671"/>
<dbReference type="PRINTS" id="PR00741">
    <property type="entry name" value="GLHYDRLASE29"/>
</dbReference>
<dbReference type="InterPro" id="IPR016286">
    <property type="entry name" value="FUC_metazoa-typ"/>
</dbReference>
<dbReference type="EC" id="3.2.1.51" evidence="3"/>
<comment type="similarity">
    <text evidence="2">Belongs to the glycosyl hydrolase 29 family.</text>
</comment>
<dbReference type="PANTHER" id="PTHR10030:SF37">
    <property type="entry name" value="ALPHA-L-FUCOSIDASE-RELATED"/>
    <property type="match status" value="1"/>
</dbReference>
<dbReference type="InterPro" id="IPR017853">
    <property type="entry name" value="GH"/>
</dbReference>
<gene>
    <name evidence="9" type="ORF">Q8F55_008628</name>
</gene>
<feature type="domain" description="Glycoside hydrolase family 29 N-terminal" evidence="8">
    <location>
        <begin position="346"/>
        <end position="694"/>
    </location>
</feature>
<name>A0ABR3PRC4_9TREE</name>
<dbReference type="InterPro" id="IPR057739">
    <property type="entry name" value="Glyco_hydro_29_N"/>
</dbReference>
<evidence type="ECO:0000313" key="10">
    <source>
        <dbReference type="Proteomes" id="UP001565368"/>
    </source>
</evidence>
<feature type="signal peptide" evidence="7">
    <location>
        <begin position="1"/>
        <end position="18"/>
    </location>
</feature>
<protein>
    <recommendedName>
        <fullName evidence="3">alpha-L-fucosidase</fullName>
        <ecNumber evidence="3">3.2.1.51</ecNumber>
    </recommendedName>
</protein>
<organism evidence="9 10">
    <name type="scientific">Vanrija albida</name>
    <dbReference type="NCBI Taxonomy" id="181172"/>
    <lineage>
        <taxon>Eukaryota</taxon>
        <taxon>Fungi</taxon>
        <taxon>Dikarya</taxon>
        <taxon>Basidiomycota</taxon>
        <taxon>Agaricomycotina</taxon>
        <taxon>Tremellomycetes</taxon>
        <taxon>Trichosporonales</taxon>
        <taxon>Trichosporonaceae</taxon>
        <taxon>Vanrija</taxon>
    </lineage>
</organism>
<evidence type="ECO:0000313" key="9">
    <source>
        <dbReference type="EMBL" id="KAL1405008.1"/>
    </source>
</evidence>
<keyword evidence="5" id="KW-0378">Hydrolase</keyword>
<dbReference type="PANTHER" id="PTHR10030">
    <property type="entry name" value="ALPHA-L-FUCOSIDASE"/>
    <property type="match status" value="1"/>
</dbReference>
<dbReference type="RefSeq" id="XP_069204952.1">
    <property type="nucleotide sequence ID" value="XM_069357015.1"/>
</dbReference>
<dbReference type="SUPFAM" id="SSF51445">
    <property type="entry name" value="(Trans)glycosidases"/>
    <property type="match status" value="1"/>
</dbReference>
<comment type="caution">
    <text evidence="9">The sequence shown here is derived from an EMBL/GenBank/DDBJ whole genome shotgun (WGS) entry which is preliminary data.</text>
</comment>
<evidence type="ECO:0000256" key="2">
    <source>
        <dbReference type="ARBA" id="ARBA00007951"/>
    </source>
</evidence>
<evidence type="ECO:0000256" key="1">
    <source>
        <dbReference type="ARBA" id="ARBA00004071"/>
    </source>
</evidence>
<evidence type="ECO:0000256" key="4">
    <source>
        <dbReference type="ARBA" id="ARBA00022729"/>
    </source>
</evidence>
<evidence type="ECO:0000259" key="8">
    <source>
        <dbReference type="Pfam" id="PF01120"/>
    </source>
</evidence>
<feature type="chain" id="PRO_5046224267" description="alpha-L-fucosidase" evidence="7">
    <location>
        <begin position="19"/>
        <end position="806"/>
    </location>
</feature>
<evidence type="ECO:0000256" key="7">
    <source>
        <dbReference type="SAM" id="SignalP"/>
    </source>
</evidence>
<evidence type="ECO:0000256" key="6">
    <source>
        <dbReference type="ARBA" id="ARBA00023295"/>
    </source>
</evidence>